<dbReference type="EMBL" id="CP002659">
    <property type="protein sequence ID" value="AEC01680.1"/>
    <property type="molecule type" value="Genomic_DNA"/>
</dbReference>
<name>F4GIH2_PARC1</name>
<dbReference type="InterPro" id="IPR051682">
    <property type="entry name" value="Mito_Persulfide_Diox"/>
</dbReference>
<dbReference type="STRING" id="760011.Spico_0452"/>
<evidence type="ECO:0000313" key="2">
    <source>
        <dbReference type="EMBL" id="AEC01680.1"/>
    </source>
</evidence>
<reference evidence="3" key="1">
    <citation type="submission" date="2011-04" db="EMBL/GenBank/DDBJ databases">
        <title>The complete genome of Spirochaeta coccoides DSM 17374.</title>
        <authorList>
            <person name="Lucas S."/>
            <person name="Copeland A."/>
            <person name="Lapidus A."/>
            <person name="Bruce D."/>
            <person name="Goodwin L."/>
            <person name="Pitluck S."/>
            <person name="Peters L."/>
            <person name="Kyrpides N."/>
            <person name="Mavromatis K."/>
            <person name="Pagani I."/>
            <person name="Ivanova N."/>
            <person name="Ovchinnikova G."/>
            <person name="Lu M."/>
            <person name="Detter J.C."/>
            <person name="Tapia R."/>
            <person name="Han C."/>
            <person name="Land M."/>
            <person name="Hauser L."/>
            <person name="Markowitz V."/>
            <person name="Cheng J.-F."/>
            <person name="Hugenholtz P."/>
            <person name="Woyke T."/>
            <person name="Wu D."/>
            <person name="Spring S."/>
            <person name="Schroeder M."/>
            <person name="Brambilla E."/>
            <person name="Klenk H.-P."/>
            <person name="Eisen J.A."/>
        </authorList>
    </citation>
    <scope>NUCLEOTIDE SEQUENCE [LARGE SCALE GENOMIC DNA]</scope>
    <source>
        <strain evidence="3">ATCC BAA-1237 / DSM 17374 / SPN1</strain>
    </source>
</reference>
<dbReference type="HOGENOM" id="CLU_030571_5_4_12"/>
<dbReference type="GO" id="GO:0070813">
    <property type="term" value="P:hydrogen sulfide metabolic process"/>
    <property type="evidence" value="ECO:0007669"/>
    <property type="project" value="TreeGrafter"/>
</dbReference>
<gene>
    <name evidence="2" type="ordered locus">Spico_0452</name>
</gene>
<evidence type="ECO:0000313" key="3">
    <source>
        <dbReference type="Proteomes" id="UP000007939"/>
    </source>
</evidence>
<dbReference type="SMART" id="SM00849">
    <property type="entry name" value="Lactamase_B"/>
    <property type="match status" value="1"/>
</dbReference>
<keyword evidence="3" id="KW-1185">Reference proteome</keyword>
<proteinExistence type="predicted"/>
<sequence>MKIFPHFSVVGFCNTYLVGGPAGGPAIIIDPGYVDNDLINLIQKQEYVITDVLFTHSHDAHVKGVGTLMKVYRPRLHGAFSRIRSFPLLPVSHNEIFSCAGLSVMPIHVPGHSIDSMVYRIGDALFTGDALASGHVGSTSGYREHALLVNMVTSRLLSMDDRLLVFPGHGAPSSILIEKLFNRDIEDRASYLGK</sequence>
<dbReference type="InterPro" id="IPR036866">
    <property type="entry name" value="RibonucZ/Hydroxyglut_hydro"/>
</dbReference>
<dbReference type="AlphaFoldDB" id="F4GIH2"/>
<dbReference type="InterPro" id="IPR001279">
    <property type="entry name" value="Metallo-B-lactamas"/>
</dbReference>
<protein>
    <submittedName>
        <fullName evidence="2">Beta-lactamase domain protein</fullName>
    </submittedName>
</protein>
<organism evidence="2 3">
    <name type="scientific">Parasphaerochaeta coccoides (strain ATCC BAA-1237 / DSM 17374 / SPN1)</name>
    <name type="common">Sphaerochaeta coccoides</name>
    <dbReference type="NCBI Taxonomy" id="760011"/>
    <lineage>
        <taxon>Bacteria</taxon>
        <taxon>Pseudomonadati</taxon>
        <taxon>Spirochaetota</taxon>
        <taxon>Spirochaetia</taxon>
        <taxon>Spirochaetales</taxon>
        <taxon>Sphaerochaetaceae</taxon>
        <taxon>Parasphaerochaeta</taxon>
    </lineage>
</organism>
<dbReference type="PANTHER" id="PTHR43084">
    <property type="entry name" value="PERSULFIDE DIOXYGENASE ETHE1"/>
    <property type="match status" value="1"/>
</dbReference>
<feature type="domain" description="Metallo-beta-lactamase" evidence="1">
    <location>
        <begin position="12"/>
        <end position="169"/>
    </location>
</feature>
<dbReference type="SUPFAM" id="SSF56281">
    <property type="entry name" value="Metallo-hydrolase/oxidoreductase"/>
    <property type="match status" value="1"/>
</dbReference>
<dbReference type="PANTHER" id="PTHR43084:SF1">
    <property type="entry name" value="PERSULFIDE DIOXYGENASE ETHE1, MITOCHONDRIAL"/>
    <property type="match status" value="1"/>
</dbReference>
<dbReference type="GO" id="GO:0006749">
    <property type="term" value="P:glutathione metabolic process"/>
    <property type="evidence" value="ECO:0007669"/>
    <property type="project" value="TreeGrafter"/>
</dbReference>
<dbReference type="RefSeq" id="WP_013739076.1">
    <property type="nucleotide sequence ID" value="NC_015436.1"/>
</dbReference>
<dbReference type="Proteomes" id="UP000007939">
    <property type="component" value="Chromosome"/>
</dbReference>
<dbReference type="Pfam" id="PF00753">
    <property type="entry name" value="Lactamase_B"/>
    <property type="match status" value="2"/>
</dbReference>
<dbReference type="OrthoDB" id="358818at2"/>
<reference evidence="2 3" key="2">
    <citation type="journal article" date="2012" name="Stand. Genomic Sci.">
        <title>Complete genome sequence of the termite hindgut bacterium Spirochaeta coccoides type strain (SPN1(T)), reclassification in the genus Sphaerochaeta as Sphaerochaeta coccoides comb. nov. and emendations of the family Spirochaetaceae and the genus Sphaerochaeta.</title>
        <authorList>
            <person name="Abt B."/>
            <person name="Han C."/>
            <person name="Scheuner C."/>
            <person name="Lu M."/>
            <person name="Lapidus A."/>
            <person name="Nolan M."/>
            <person name="Lucas S."/>
            <person name="Hammon N."/>
            <person name="Deshpande S."/>
            <person name="Cheng J.F."/>
            <person name="Tapia R."/>
            <person name="Goodwin L.A."/>
            <person name="Pitluck S."/>
            <person name="Liolios K."/>
            <person name="Pagani I."/>
            <person name="Ivanova N."/>
            <person name="Mavromatis K."/>
            <person name="Mikhailova N."/>
            <person name="Huntemann M."/>
            <person name="Pati A."/>
            <person name="Chen A."/>
            <person name="Palaniappan K."/>
            <person name="Land M."/>
            <person name="Hauser L."/>
            <person name="Brambilla E.M."/>
            <person name="Rohde M."/>
            <person name="Spring S."/>
            <person name="Gronow S."/>
            <person name="Goker M."/>
            <person name="Woyke T."/>
            <person name="Bristow J."/>
            <person name="Eisen J.A."/>
            <person name="Markowitz V."/>
            <person name="Hugenholtz P."/>
            <person name="Kyrpides N.C."/>
            <person name="Klenk H.P."/>
            <person name="Detter J.C."/>
        </authorList>
    </citation>
    <scope>NUCLEOTIDE SEQUENCE [LARGE SCALE GENOMIC DNA]</scope>
    <source>
        <strain evidence="3">ATCC BAA-1237 / DSM 17374 / SPN1</strain>
    </source>
</reference>
<dbReference type="eggNOG" id="COG0491">
    <property type="taxonomic scope" value="Bacteria"/>
</dbReference>
<dbReference type="KEGG" id="scc:Spico_0452"/>
<dbReference type="GO" id="GO:0050313">
    <property type="term" value="F:sulfur dioxygenase activity"/>
    <property type="evidence" value="ECO:0007669"/>
    <property type="project" value="TreeGrafter"/>
</dbReference>
<dbReference type="Gene3D" id="3.60.15.10">
    <property type="entry name" value="Ribonuclease Z/Hydroxyacylglutathione hydrolase-like"/>
    <property type="match status" value="1"/>
</dbReference>
<evidence type="ECO:0000259" key="1">
    <source>
        <dbReference type="SMART" id="SM00849"/>
    </source>
</evidence>
<accession>F4GIH2</accession>